<dbReference type="AlphaFoldDB" id="A0A848M1D7"/>
<protein>
    <recommendedName>
        <fullName evidence="3">JAB domain-containing protein</fullName>
    </recommendedName>
</protein>
<evidence type="ECO:0000313" key="1">
    <source>
        <dbReference type="EMBL" id="NMO23313.1"/>
    </source>
</evidence>
<dbReference type="Proteomes" id="UP000518300">
    <property type="component" value="Unassembled WGS sequence"/>
</dbReference>
<dbReference type="RefSeq" id="WP_169352409.1">
    <property type="nucleotide sequence ID" value="NZ_JABBJJ010000578.1"/>
</dbReference>
<dbReference type="SUPFAM" id="SSF102712">
    <property type="entry name" value="JAB1/MPN domain"/>
    <property type="match status" value="1"/>
</dbReference>
<evidence type="ECO:0008006" key="3">
    <source>
        <dbReference type="Google" id="ProtNLM"/>
    </source>
</evidence>
<organism evidence="1 2">
    <name type="scientific">Pyxidicoccus fallax</name>
    <dbReference type="NCBI Taxonomy" id="394095"/>
    <lineage>
        <taxon>Bacteria</taxon>
        <taxon>Pseudomonadati</taxon>
        <taxon>Myxococcota</taxon>
        <taxon>Myxococcia</taxon>
        <taxon>Myxococcales</taxon>
        <taxon>Cystobacterineae</taxon>
        <taxon>Myxococcaceae</taxon>
        <taxon>Pyxidicoccus</taxon>
    </lineage>
</organism>
<keyword evidence="2" id="KW-1185">Reference proteome</keyword>
<accession>A0A848M1D7</accession>
<dbReference type="EMBL" id="JABBJJ010000578">
    <property type="protein sequence ID" value="NMO23313.1"/>
    <property type="molecule type" value="Genomic_DNA"/>
</dbReference>
<proteinExistence type="predicted"/>
<name>A0A848M1D7_9BACT</name>
<gene>
    <name evidence="1" type="ORF">HG543_51900</name>
</gene>
<evidence type="ECO:0000313" key="2">
    <source>
        <dbReference type="Proteomes" id="UP000518300"/>
    </source>
</evidence>
<reference evidence="1 2" key="1">
    <citation type="submission" date="2020-04" db="EMBL/GenBank/DDBJ databases">
        <title>Draft genome of Pyxidicoccus fallax type strain.</title>
        <authorList>
            <person name="Whitworth D.E."/>
        </authorList>
    </citation>
    <scope>NUCLEOTIDE SEQUENCE [LARGE SCALE GENOMIC DNA]</scope>
    <source>
        <strain evidence="1 2">DSM 14698</strain>
    </source>
</reference>
<sequence>MHSGVNRAAMLVLLVGCASNTPAPGVPGNHWRTGNHVHVRGPWDAIQPSSNVDEVIDQLCPAIMKLPRAQDREYGQEYCGAIYSLGEGTYYASMPSPLGEPVPVGPAKQKKCIPPRHVVDERGRPVILGDFHSHPWSPSPMSPADRIAATQIWSIRIQFDRACTVMKLIPYLDSDERPGEVYLRKDKNWKLVGVIRPEDKRYGLVTAVGDE</sequence>
<comment type="caution">
    <text evidence="1">The sequence shown here is derived from an EMBL/GenBank/DDBJ whole genome shotgun (WGS) entry which is preliminary data.</text>
</comment>